<comment type="subcellular location">
    <subcellularLocation>
        <location evidence="1">Cytoplasm</location>
    </subcellularLocation>
</comment>
<dbReference type="AlphaFoldDB" id="X1LXN6"/>
<evidence type="ECO:0000256" key="6">
    <source>
        <dbReference type="ARBA" id="ARBA00022840"/>
    </source>
</evidence>
<dbReference type="GO" id="GO:0005737">
    <property type="term" value="C:cytoplasm"/>
    <property type="evidence" value="ECO:0007669"/>
    <property type="project" value="UniProtKB-SubCell"/>
</dbReference>
<keyword evidence="3" id="KW-0808">Transferase</keyword>
<proteinExistence type="inferred from homology"/>
<dbReference type="Gene3D" id="3.40.50.300">
    <property type="entry name" value="P-loop containing nucleotide triphosphate hydrolases"/>
    <property type="match status" value="1"/>
</dbReference>
<dbReference type="GO" id="GO:0004017">
    <property type="term" value="F:AMP kinase activity"/>
    <property type="evidence" value="ECO:0007669"/>
    <property type="project" value="InterPro"/>
</dbReference>
<evidence type="ECO:0000256" key="4">
    <source>
        <dbReference type="ARBA" id="ARBA00022741"/>
    </source>
</evidence>
<dbReference type="NCBIfam" id="NF003122">
    <property type="entry name" value="PRK04040.1"/>
    <property type="match status" value="1"/>
</dbReference>
<dbReference type="EMBL" id="BARV01014838">
    <property type="protein sequence ID" value="GAI23843.1"/>
    <property type="molecule type" value="Genomic_DNA"/>
</dbReference>
<sequence>MGRVVVVTGVPGSGKSTVVQEALKQLKAQDVEYEFVNYGDVMLELMREREGVTDRDEMRKVPTGAYREIQREAGKRIARAAQRKFVLVDTHCLIKKPEGYYPGLPRWVIEELNPESIVIIEATPEEVARRRAKDTTRRRDKELLDEVVEHQLLNRATATAYAALTGATVRIIHNRDEKLSEAVKEMVEVLR</sequence>
<dbReference type="InterPro" id="IPR027417">
    <property type="entry name" value="P-loop_NTPase"/>
</dbReference>
<dbReference type="HAMAP" id="MF_00234">
    <property type="entry name" value="Adenylate_kinase_AdkA"/>
    <property type="match status" value="1"/>
</dbReference>
<keyword evidence="2" id="KW-0963">Cytoplasm</keyword>
<organism evidence="7">
    <name type="scientific">marine sediment metagenome</name>
    <dbReference type="NCBI Taxonomy" id="412755"/>
    <lineage>
        <taxon>unclassified sequences</taxon>
        <taxon>metagenomes</taxon>
        <taxon>ecological metagenomes</taxon>
    </lineage>
</organism>
<keyword evidence="5" id="KW-0418">Kinase</keyword>
<evidence type="ECO:0000256" key="3">
    <source>
        <dbReference type="ARBA" id="ARBA00022679"/>
    </source>
</evidence>
<reference evidence="7" key="1">
    <citation type="journal article" date="2014" name="Front. Microbiol.">
        <title>High frequency of phylogenetically diverse reductive dehalogenase-homologous genes in deep subseafloor sedimentary metagenomes.</title>
        <authorList>
            <person name="Kawai M."/>
            <person name="Futagami T."/>
            <person name="Toyoda A."/>
            <person name="Takaki Y."/>
            <person name="Nishi S."/>
            <person name="Hori S."/>
            <person name="Arai W."/>
            <person name="Tsubouchi T."/>
            <person name="Morono Y."/>
            <person name="Uchiyama I."/>
            <person name="Ito T."/>
            <person name="Fujiyama A."/>
            <person name="Inagaki F."/>
            <person name="Takami H."/>
        </authorList>
    </citation>
    <scope>NUCLEOTIDE SEQUENCE</scope>
    <source>
        <strain evidence="7">Expedition CK06-06</strain>
    </source>
</reference>
<evidence type="ECO:0000256" key="5">
    <source>
        <dbReference type="ARBA" id="ARBA00022777"/>
    </source>
</evidence>
<dbReference type="Pfam" id="PF13207">
    <property type="entry name" value="AAA_17"/>
    <property type="match status" value="1"/>
</dbReference>
<name>X1LXN6_9ZZZZ</name>
<evidence type="ECO:0000256" key="1">
    <source>
        <dbReference type="ARBA" id="ARBA00004496"/>
    </source>
</evidence>
<comment type="caution">
    <text evidence="7">The sequence shown here is derived from an EMBL/GenBank/DDBJ whole genome shotgun (WGS) entry which is preliminary data.</text>
</comment>
<evidence type="ECO:0000313" key="7">
    <source>
        <dbReference type="EMBL" id="GAI23843.1"/>
    </source>
</evidence>
<dbReference type="GO" id="GO:0005524">
    <property type="term" value="F:ATP binding"/>
    <property type="evidence" value="ECO:0007669"/>
    <property type="project" value="UniProtKB-KW"/>
</dbReference>
<protein>
    <recommendedName>
        <fullName evidence="8">Adenylate kinase</fullName>
    </recommendedName>
</protein>
<dbReference type="SUPFAM" id="SSF52540">
    <property type="entry name" value="P-loop containing nucleoside triphosphate hydrolases"/>
    <property type="match status" value="1"/>
</dbReference>
<accession>X1LXN6</accession>
<gene>
    <name evidence="7" type="ORF">S06H3_25756</name>
</gene>
<keyword evidence="6" id="KW-0067">ATP-binding</keyword>
<evidence type="ECO:0000256" key="2">
    <source>
        <dbReference type="ARBA" id="ARBA00022490"/>
    </source>
</evidence>
<dbReference type="InterPro" id="IPR023477">
    <property type="entry name" value="Adenylate_kinase_AdkA"/>
</dbReference>
<keyword evidence="4" id="KW-0547">Nucleotide-binding</keyword>
<evidence type="ECO:0008006" key="8">
    <source>
        <dbReference type="Google" id="ProtNLM"/>
    </source>
</evidence>